<dbReference type="Proteomes" id="UP001229651">
    <property type="component" value="Unassembled WGS sequence"/>
</dbReference>
<evidence type="ECO:0000313" key="1">
    <source>
        <dbReference type="EMBL" id="MDQ0382753.1"/>
    </source>
</evidence>
<name>A0ABU0F5H4_9PSEU</name>
<proteinExistence type="predicted"/>
<keyword evidence="2" id="KW-1185">Reference proteome</keyword>
<dbReference type="RefSeq" id="WP_306998205.1">
    <property type="nucleotide sequence ID" value="NZ_JAUSUT010000001.1"/>
</dbReference>
<gene>
    <name evidence="1" type="ORF">FB470_006747</name>
</gene>
<evidence type="ECO:0000313" key="2">
    <source>
        <dbReference type="Proteomes" id="UP001229651"/>
    </source>
</evidence>
<protein>
    <submittedName>
        <fullName evidence="1">Uncharacterized protein</fullName>
    </submittedName>
</protein>
<accession>A0ABU0F5H4</accession>
<organism evidence="1 2">
    <name type="scientific">Amycolatopsis thermophila</name>
    <dbReference type="NCBI Taxonomy" id="206084"/>
    <lineage>
        <taxon>Bacteria</taxon>
        <taxon>Bacillati</taxon>
        <taxon>Actinomycetota</taxon>
        <taxon>Actinomycetes</taxon>
        <taxon>Pseudonocardiales</taxon>
        <taxon>Pseudonocardiaceae</taxon>
        <taxon>Amycolatopsis</taxon>
    </lineage>
</organism>
<dbReference type="EMBL" id="JAUSUT010000001">
    <property type="protein sequence ID" value="MDQ0382753.1"/>
    <property type="molecule type" value="Genomic_DNA"/>
</dbReference>
<sequence>MTAETVERRTPWPPSAYRTLLGWEVEWRDGQPWLRTGNGVVGASVPAYLGPLVVRALSGCDQPAPALELTRERRWVFLADPNDDVPGCHVPPSTMEVLSCPASIPLPAAGTVDRPSRWVTPPDPRNRWLPTLAAITAIASRYR</sequence>
<comment type="caution">
    <text evidence="1">The sequence shown here is derived from an EMBL/GenBank/DDBJ whole genome shotgun (WGS) entry which is preliminary data.</text>
</comment>
<reference evidence="1 2" key="1">
    <citation type="submission" date="2023-07" db="EMBL/GenBank/DDBJ databases">
        <title>Sequencing the genomes of 1000 actinobacteria strains.</title>
        <authorList>
            <person name="Klenk H.-P."/>
        </authorList>
    </citation>
    <scope>NUCLEOTIDE SEQUENCE [LARGE SCALE GENOMIC DNA]</scope>
    <source>
        <strain evidence="1 2">DSM 45805</strain>
    </source>
</reference>